<dbReference type="PANTHER" id="PTHR48200">
    <property type="entry name" value="PROTEIN, PUTATIVE-RELATED"/>
    <property type="match status" value="1"/>
</dbReference>
<evidence type="ECO:0000313" key="3">
    <source>
        <dbReference type="EMBL" id="KAK4711670.1"/>
    </source>
</evidence>
<evidence type="ECO:0000259" key="1">
    <source>
        <dbReference type="Pfam" id="PF10536"/>
    </source>
</evidence>
<dbReference type="PANTHER" id="PTHR48200:SF1">
    <property type="entry name" value="AMINOTRANSFERASE-LIKE PLANT MOBILE DOMAIN-CONTAINING PROTEIN"/>
    <property type="match status" value="1"/>
</dbReference>
<evidence type="ECO:0000259" key="2">
    <source>
        <dbReference type="Pfam" id="PF24924"/>
    </source>
</evidence>
<evidence type="ECO:0000313" key="4">
    <source>
        <dbReference type="Proteomes" id="UP001311915"/>
    </source>
</evidence>
<proteinExistence type="predicted"/>
<dbReference type="Pfam" id="PF10536">
    <property type="entry name" value="PMD"/>
    <property type="match status" value="1"/>
</dbReference>
<dbReference type="InterPro" id="IPR056647">
    <property type="entry name" value="DUF7745"/>
</dbReference>
<dbReference type="EMBL" id="JAWPEI010000011">
    <property type="protein sequence ID" value="KAK4711670.1"/>
    <property type="molecule type" value="Genomic_DNA"/>
</dbReference>
<protein>
    <recommendedName>
        <fullName evidence="5">Aminotransferase-like plant mobile domain-containing protein</fullName>
    </recommendedName>
</protein>
<sequence>MVVKVNPTLKIWWRDIEKNRGLEANELLGGLTALISVEPDRYLIKALLKFWDTERLVFKFKDFELTPTIEEIGGFLGLPYKEQEMIVPHKPTPRSFLKICLFFAKWEKYRLNAFIVRLLGSLVFPMERGKIHTSLSYVVRMLARGGKTIVPMILAEIIRALTKCTRGKRYFEGCNFLLQLWAVEHFYQRANMVDIIRGSMGNKISNHASRMKYFVSPVGTEDWFVYLRERSATQIQWKYYWLKPRRAIIRGNELYFIELVGLNGVQPYAPLRVLRQFGQIQMIPLRSYMSHYGYDFGSEIPHVSTILRRWERVMTIDVQEHRPFCTPEYYVWLLEDAEHTDLSEEGISGFGDERERRWARNLLNNNYEITPEMKQQIVPNIGD</sequence>
<dbReference type="Proteomes" id="UP001311915">
    <property type="component" value="Unassembled WGS sequence"/>
</dbReference>
<dbReference type="InterPro" id="IPR019557">
    <property type="entry name" value="AminoTfrase-like_pln_mobile"/>
</dbReference>
<name>A0AAV9KE31_9SOLN</name>
<dbReference type="AlphaFoldDB" id="A0AAV9KE31"/>
<feature type="domain" description="DUF7745" evidence="2">
    <location>
        <begin position="29"/>
        <end position="87"/>
    </location>
</feature>
<reference evidence="3 4" key="1">
    <citation type="submission" date="2023-10" db="EMBL/GenBank/DDBJ databases">
        <title>Genome-Wide Identification Analysis in wild type Solanum Pinnatisectum Reveals Some Genes Defensing Phytophthora Infestans.</title>
        <authorList>
            <person name="Sun C."/>
        </authorList>
    </citation>
    <scope>NUCLEOTIDE SEQUENCE [LARGE SCALE GENOMIC DNA]</scope>
    <source>
        <strain evidence="3">LQN</strain>
        <tissue evidence="3">Leaf</tissue>
    </source>
</reference>
<comment type="caution">
    <text evidence="3">The sequence shown here is derived from an EMBL/GenBank/DDBJ whole genome shotgun (WGS) entry which is preliminary data.</text>
</comment>
<accession>A0AAV9KE31</accession>
<organism evidence="3 4">
    <name type="scientific">Solanum pinnatisectum</name>
    <name type="common">tansyleaf nightshade</name>
    <dbReference type="NCBI Taxonomy" id="50273"/>
    <lineage>
        <taxon>Eukaryota</taxon>
        <taxon>Viridiplantae</taxon>
        <taxon>Streptophyta</taxon>
        <taxon>Embryophyta</taxon>
        <taxon>Tracheophyta</taxon>
        <taxon>Spermatophyta</taxon>
        <taxon>Magnoliopsida</taxon>
        <taxon>eudicotyledons</taxon>
        <taxon>Gunneridae</taxon>
        <taxon>Pentapetalae</taxon>
        <taxon>asterids</taxon>
        <taxon>lamiids</taxon>
        <taxon>Solanales</taxon>
        <taxon>Solanaceae</taxon>
        <taxon>Solanoideae</taxon>
        <taxon>Solaneae</taxon>
        <taxon>Solanum</taxon>
    </lineage>
</organism>
<evidence type="ECO:0008006" key="5">
    <source>
        <dbReference type="Google" id="ProtNLM"/>
    </source>
</evidence>
<dbReference type="Pfam" id="PF24924">
    <property type="entry name" value="DUF7745"/>
    <property type="match status" value="1"/>
</dbReference>
<feature type="domain" description="Aminotransferase-like plant mobile" evidence="1">
    <location>
        <begin position="109"/>
        <end position="332"/>
    </location>
</feature>
<keyword evidence="4" id="KW-1185">Reference proteome</keyword>
<gene>
    <name evidence="3" type="ORF">R3W88_006183</name>
</gene>